<accession>A0A2V4AFR6</accession>
<sequence>MSDDWEQRWASGARTFYIAEIVRQASYALAAVQQALQLSRDPQGRSEAWPAVQSFLTATAIISKLLWPVRAERADRKSRWRRFRADRLRTELMVSDTSALRDRKVRDSADHFDERIDDLVRDQRIPQAWTDLADEELTQRAAPFRAIDADTGEVLAGHDRMALAPVVTELNAILQRCETIEPGSSSAPDVTMLLATLRWPPLPSLFAPTERSDEPVTARASIAATGPQTLEGLITLVIDQLFEHPDTNRTRRRKHR</sequence>
<dbReference type="OrthoDB" id="3642596at2"/>
<gene>
    <name evidence="1" type="ORF">BAY60_34240</name>
</gene>
<name>A0A2V4AFR6_9PSEU</name>
<evidence type="ECO:0000313" key="2">
    <source>
        <dbReference type="Proteomes" id="UP000249915"/>
    </source>
</evidence>
<proteinExistence type="predicted"/>
<reference evidence="1 2" key="1">
    <citation type="submission" date="2016-07" db="EMBL/GenBank/DDBJ databases">
        <title>Draft genome sequence of Prauserella muralis DSM 45305, isolated from a mould-covered wall in an indoor environment.</title>
        <authorList>
            <person name="Ruckert C."/>
            <person name="Albersmeier A."/>
            <person name="Jiang C.-L."/>
            <person name="Jiang Y."/>
            <person name="Kalinowski J."/>
            <person name="Schneider O."/>
            <person name="Winkler A."/>
            <person name="Zotchev S.B."/>
        </authorList>
    </citation>
    <scope>NUCLEOTIDE SEQUENCE [LARGE SCALE GENOMIC DNA]</scope>
    <source>
        <strain evidence="1 2">DSM 45305</strain>
    </source>
</reference>
<comment type="caution">
    <text evidence="1">The sequence shown here is derived from an EMBL/GenBank/DDBJ whole genome shotgun (WGS) entry which is preliminary data.</text>
</comment>
<dbReference type="RefSeq" id="WP_043839741.1">
    <property type="nucleotide sequence ID" value="NZ_MASW01000012.1"/>
</dbReference>
<evidence type="ECO:0000313" key="1">
    <source>
        <dbReference type="EMBL" id="PXY17576.1"/>
    </source>
</evidence>
<organism evidence="1 2">
    <name type="scientific">Prauserella muralis</name>
    <dbReference type="NCBI Taxonomy" id="588067"/>
    <lineage>
        <taxon>Bacteria</taxon>
        <taxon>Bacillati</taxon>
        <taxon>Actinomycetota</taxon>
        <taxon>Actinomycetes</taxon>
        <taxon>Pseudonocardiales</taxon>
        <taxon>Pseudonocardiaceae</taxon>
        <taxon>Prauserella</taxon>
    </lineage>
</organism>
<protein>
    <submittedName>
        <fullName evidence="1">Uncharacterized protein</fullName>
    </submittedName>
</protein>
<dbReference type="AlphaFoldDB" id="A0A2V4AFR6"/>
<dbReference type="EMBL" id="MASW01000012">
    <property type="protein sequence ID" value="PXY17576.1"/>
    <property type="molecule type" value="Genomic_DNA"/>
</dbReference>
<dbReference type="Proteomes" id="UP000249915">
    <property type="component" value="Unassembled WGS sequence"/>
</dbReference>
<keyword evidence="2" id="KW-1185">Reference proteome</keyword>